<accession>A0A736WNZ2</accession>
<protein>
    <submittedName>
        <fullName evidence="1">Eco47II family restriction endonuclease</fullName>
    </submittedName>
</protein>
<keyword evidence="1" id="KW-0540">Nuclease</keyword>
<keyword evidence="1" id="KW-0378">Hydrolase</keyword>
<organism evidence="1">
    <name type="scientific">Salmonella enterica subsp. enterica serovar Choleraesuis</name>
    <dbReference type="NCBI Taxonomy" id="119912"/>
    <lineage>
        <taxon>Bacteria</taxon>
        <taxon>Pseudomonadati</taxon>
        <taxon>Pseudomonadota</taxon>
        <taxon>Gammaproteobacteria</taxon>
        <taxon>Enterobacterales</taxon>
        <taxon>Enterobacteriaceae</taxon>
        <taxon>Salmonella</taxon>
    </lineage>
</organism>
<reference evidence="1" key="2">
    <citation type="submission" date="2018-07" db="EMBL/GenBank/DDBJ databases">
        <authorList>
            <consortium name="NCBI Pathogen Detection Project"/>
        </authorList>
    </citation>
    <scope>NUCLEOTIDE SEQUENCE</scope>
    <source>
        <strain evidence="1">IVB 651/79</strain>
    </source>
</reference>
<sequence>MPLLEYVSDEHLLTEVEFLLAKAKKKKDDAEKTFNRNVIDPFGALFESPGFLTHSEWRNFEMARQYQKTIQNHVGTFHQKLLGHVDGWEDRGTGGVIDLINEEKKILAEVKNKYSTVTGGDLADKYKNLDALVSPKSSVYKGYKAYFVNIIPRKPERTDTTFTPSDKERGAACPKNENIRIIDGASFYHLVTGREDALKELHTILPSAIEVVMRERFGMAEFSIQDRASFMQYFSLAYEK</sequence>
<gene>
    <name evidence="1" type="ORF">GNB81_001312</name>
</gene>
<name>A0A736WNZ2_SALET</name>
<keyword evidence="1" id="KW-0255">Endonuclease</keyword>
<dbReference type="GO" id="GO:0009307">
    <property type="term" value="P:DNA restriction-modification system"/>
    <property type="evidence" value="ECO:0007669"/>
    <property type="project" value="InterPro"/>
</dbReference>
<comment type="caution">
    <text evidence="1">The sequence shown here is derived from an EMBL/GenBank/DDBJ whole genome shotgun (WGS) entry which is preliminary data.</text>
</comment>
<dbReference type="InterPro" id="IPR019057">
    <property type="entry name" value="Restrct_endonuc_II_Eco47II"/>
</dbReference>
<reference evidence="1" key="1">
    <citation type="journal article" date="2018" name="Genome Biol.">
        <title>SKESA: strategic k-mer extension for scrupulous assemblies.</title>
        <authorList>
            <person name="Souvorov A."/>
            <person name="Agarwala R."/>
            <person name="Lipman D.J."/>
        </authorList>
    </citation>
    <scope>NUCLEOTIDE SEQUENCE</scope>
    <source>
        <strain evidence="1">IVB 651/79</strain>
    </source>
</reference>
<dbReference type="Pfam" id="PF09553">
    <property type="entry name" value="RE_Eco47II"/>
    <property type="match status" value="1"/>
</dbReference>
<dbReference type="GO" id="GO:0003677">
    <property type="term" value="F:DNA binding"/>
    <property type="evidence" value="ECO:0007669"/>
    <property type="project" value="InterPro"/>
</dbReference>
<dbReference type="EMBL" id="DAATBA010000005">
    <property type="protein sequence ID" value="HAE7851141.1"/>
    <property type="molecule type" value="Genomic_DNA"/>
</dbReference>
<dbReference type="AlphaFoldDB" id="A0A736WNZ2"/>
<dbReference type="GO" id="GO:0009036">
    <property type="term" value="F:type II site-specific deoxyribonuclease activity"/>
    <property type="evidence" value="ECO:0007669"/>
    <property type="project" value="InterPro"/>
</dbReference>
<evidence type="ECO:0000313" key="1">
    <source>
        <dbReference type="EMBL" id="HAE7851141.1"/>
    </source>
</evidence>
<proteinExistence type="predicted"/>